<dbReference type="AlphaFoldDB" id="A0A839A9A0"/>
<organism evidence="1 2">
    <name type="scientific">Stappia albiluteola</name>
    <dbReference type="NCBI Taxonomy" id="2758565"/>
    <lineage>
        <taxon>Bacteria</taxon>
        <taxon>Pseudomonadati</taxon>
        <taxon>Pseudomonadota</taxon>
        <taxon>Alphaproteobacteria</taxon>
        <taxon>Hyphomicrobiales</taxon>
        <taxon>Stappiaceae</taxon>
        <taxon>Stappia</taxon>
    </lineage>
</organism>
<sequence length="57" mass="6006">MSELDLPREAKVGAMLPCNVALRESASDIEVSAIDNAELLVVAGKPRNMLAEIVAAI</sequence>
<dbReference type="RefSeq" id="WP_182161060.1">
    <property type="nucleotide sequence ID" value="NZ_JACFXV010000006.1"/>
</dbReference>
<accession>A0A839A9A0</accession>
<comment type="caution">
    <text evidence="1">The sequence shown here is derived from an EMBL/GenBank/DDBJ whole genome shotgun (WGS) entry which is preliminary data.</text>
</comment>
<dbReference type="Proteomes" id="UP000541109">
    <property type="component" value="Unassembled WGS sequence"/>
</dbReference>
<dbReference type="SUPFAM" id="SSF103247">
    <property type="entry name" value="TT1751-like"/>
    <property type="match status" value="1"/>
</dbReference>
<evidence type="ECO:0000313" key="1">
    <source>
        <dbReference type="EMBL" id="MBA5775527.1"/>
    </source>
</evidence>
<dbReference type="EMBL" id="JACFXV010000006">
    <property type="protein sequence ID" value="MBA5775527.1"/>
    <property type="molecule type" value="Genomic_DNA"/>
</dbReference>
<reference evidence="1 2" key="1">
    <citation type="submission" date="2020-07" db="EMBL/GenBank/DDBJ databases">
        <title>Stappia sp., F7233, whole genome shotgun sequencing project.</title>
        <authorList>
            <person name="Jiang S."/>
            <person name="Liu Z.W."/>
            <person name="Du Z.J."/>
        </authorList>
    </citation>
    <scope>NUCLEOTIDE SEQUENCE [LARGE SCALE GENOMIC DNA]</scope>
    <source>
        <strain evidence="1 2">F7233</strain>
    </source>
</reference>
<gene>
    <name evidence="1" type="ORF">H2509_00130</name>
</gene>
<proteinExistence type="predicted"/>
<dbReference type="Gene3D" id="3.30.310.70">
    <property type="entry name" value="TT1751-like domain"/>
    <property type="match status" value="1"/>
</dbReference>
<keyword evidence="2" id="KW-1185">Reference proteome</keyword>
<protein>
    <submittedName>
        <fullName evidence="1">DUF302 domain-containing protein</fullName>
    </submittedName>
</protein>
<evidence type="ECO:0000313" key="2">
    <source>
        <dbReference type="Proteomes" id="UP000541109"/>
    </source>
</evidence>
<name>A0A839A9A0_9HYPH</name>
<dbReference type="InterPro" id="IPR035923">
    <property type="entry name" value="TT1751-like_sf"/>
</dbReference>